<dbReference type="Gene3D" id="3.20.20.80">
    <property type="entry name" value="Glycosidases"/>
    <property type="match status" value="1"/>
</dbReference>
<comment type="similarity">
    <text evidence="1 5">Belongs to the glycosyl hydrolase 2 family.</text>
</comment>
<dbReference type="InterPro" id="IPR004199">
    <property type="entry name" value="B-gal_small/dom_5"/>
</dbReference>
<evidence type="ECO:0000313" key="7">
    <source>
        <dbReference type="EMBL" id="KAJ9665827.1"/>
    </source>
</evidence>
<organism evidence="7 8">
    <name type="scientific">Coniosporium apollinis</name>
    <dbReference type="NCBI Taxonomy" id="61459"/>
    <lineage>
        <taxon>Eukaryota</taxon>
        <taxon>Fungi</taxon>
        <taxon>Dikarya</taxon>
        <taxon>Ascomycota</taxon>
        <taxon>Pezizomycotina</taxon>
        <taxon>Dothideomycetes</taxon>
        <taxon>Dothideomycetes incertae sedis</taxon>
        <taxon>Coniosporium</taxon>
    </lineage>
</organism>
<dbReference type="SUPFAM" id="SSF51445">
    <property type="entry name" value="(Trans)glycosidases"/>
    <property type="match status" value="1"/>
</dbReference>
<keyword evidence="8" id="KW-1185">Reference proteome</keyword>
<evidence type="ECO:0000256" key="4">
    <source>
        <dbReference type="ARBA" id="ARBA00032230"/>
    </source>
</evidence>
<dbReference type="InterPro" id="IPR032312">
    <property type="entry name" value="LacZ_4"/>
</dbReference>
<dbReference type="PANTHER" id="PTHR46323:SF1">
    <property type="entry name" value="LACTASE"/>
    <property type="match status" value="1"/>
</dbReference>
<evidence type="ECO:0000256" key="2">
    <source>
        <dbReference type="ARBA" id="ARBA00022801"/>
    </source>
</evidence>
<dbReference type="Gene3D" id="2.70.98.10">
    <property type="match status" value="1"/>
</dbReference>
<dbReference type="InterPro" id="IPR023232">
    <property type="entry name" value="Glyco_hydro_2_AS"/>
</dbReference>
<dbReference type="InterPro" id="IPR006103">
    <property type="entry name" value="Glyco_hydro_2_cat"/>
</dbReference>
<dbReference type="InterPro" id="IPR006104">
    <property type="entry name" value="Glyco_hydro_2_N"/>
</dbReference>
<dbReference type="SMART" id="SM01038">
    <property type="entry name" value="Bgal_small_N"/>
    <property type="match status" value="1"/>
</dbReference>
<dbReference type="InterPro" id="IPR006101">
    <property type="entry name" value="Glyco_hydro_2"/>
</dbReference>
<evidence type="ECO:0000256" key="1">
    <source>
        <dbReference type="ARBA" id="ARBA00007401"/>
    </source>
</evidence>
<dbReference type="InterPro" id="IPR008979">
    <property type="entry name" value="Galactose-bd-like_sf"/>
</dbReference>
<dbReference type="InterPro" id="IPR011013">
    <property type="entry name" value="Gal_mutarotase_sf_dom"/>
</dbReference>
<protein>
    <recommendedName>
        <fullName evidence="4">Lactase</fullName>
    </recommendedName>
</protein>
<keyword evidence="2 5" id="KW-0378">Hydrolase</keyword>
<name>A0ABQ9P097_9PEZI</name>
<dbReference type="Gene3D" id="2.60.40.10">
    <property type="entry name" value="Immunoglobulins"/>
    <property type="match status" value="2"/>
</dbReference>
<evidence type="ECO:0000259" key="6">
    <source>
        <dbReference type="SMART" id="SM01038"/>
    </source>
</evidence>
<dbReference type="PRINTS" id="PR00132">
    <property type="entry name" value="GLHYDRLASE2"/>
</dbReference>
<dbReference type="InterPro" id="IPR014718">
    <property type="entry name" value="GH-type_carb-bd"/>
</dbReference>
<evidence type="ECO:0000256" key="5">
    <source>
        <dbReference type="RuleBase" id="RU361154"/>
    </source>
</evidence>
<evidence type="ECO:0000313" key="8">
    <source>
        <dbReference type="Proteomes" id="UP001172684"/>
    </source>
</evidence>
<dbReference type="EMBL" id="JAPDRL010000025">
    <property type="protein sequence ID" value="KAJ9665827.1"/>
    <property type="molecule type" value="Genomic_DNA"/>
</dbReference>
<evidence type="ECO:0000256" key="3">
    <source>
        <dbReference type="ARBA" id="ARBA00023295"/>
    </source>
</evidence>
<dbReference type="InterPro" id="IPR036156">
    <property type="entry name" value="Beta-gal/glucu_dom_sf"/>
</dbReference>
<dbReference type="SUPFAM" id="SSF49303">
    <property type="entry name" value="beta-Galactosidase/glucuronidase domain"/>
    <property type="match status" value="2"/>
</dbReference>
<keyword evidence="3 5" id="KW-0326">Glycosidase</keyword>
<dbReference type="PROSITE" id="PS00608">
    <property type="entry name" value="GLYCOSYL_HYDROL_F2_2"/>
    <property type="match status" value="1"/>
</dbReference>
<dbReference type="InterPro" id="IPR050347">
    <property type="entry name" value="Bact_Beta-galactosidase"/>
</dbReference>
<dbReference type="InterPro" id="IPR017853">
    <property type="entry name" value="GH"/>
</dbReference>
<dbReference type="SUPFAM" id="SSF49785">
    <property type="entry name" value="Galactose-binding domain-like"/>
    <property type="match status" value="1"/>
</dbReference>
<dbReference type="InterPro" id="IPR013783">
    <property type="entry name" value="Ig-like_fold"/>
</dbReference>
<dbReference type="Proteomes" id="UP001172684">
    <property type="component" value="Unassembled WGS sequence"/>
</dbReference>
<dbReference type="Pfam" id="PF00703">
    <property type="entry name" value="Glyco_hydro_2"/>
    <property type="match status" value="1"/>
</dbReference>
<gene>
    <name evidence="7" type="primary">LAC4</name>
    <name evidence="7" type="ORF">H2201_004135</name>
</gene>
<comment type="caution">
    <text evidence="7">The sequence shown here is derived from an EMBL/GenBank/DDBJ whole genome shotgun (WGS) entry which is preliminary data.</text>
</comment>
<dbReference type="InterPro" id="IPR006102">
    <property type="entry name" value="Ig-like_GH2"/>
</dbReference>
<dbReference type="Pfam" id="PF02836">
    <property type="entry name" value="Glyco_hydro_2_C"/>
    <property type="match status" value="1"/>
</dbReference>
<dbReference type="Pfam" id="PF16353">
    <property type="entry name" value="LacZ_4"/>
    <property type="match status" value="1"/>
</dbReference>
<dbReference type="Pfam" id="PF02837">
    <property type="entry name" value="Glyco_hydro_2_N"/>
    <property type="match status" value="1"/>
</dbReference>
<reference evidence="7" key="1">
    <citation type="submission" date="2022-10" db="EMBL/GenBank/DDBJ databases">
        <title>Culturing micro-colonial fungi from biological soil crusts in the Mojave desert and describing Neophaeococcomyces mojavensis, and introducing the new genera and species Taxawa tesnikishii.</title>
        <authorList>
            <person name="Kurbessoian T."/>
            <person name="Stajich J.E."/>
        </authorList>
    </citation>
    <scope>NUCLEOTIDE SEQUENCE</scope>
    <source>
        <strain evidence="7">TK_1</strain>
    </source>
</reference>
<dbReference type="Gene3D" id="2.60.120.260">
    <property type="entry name" value="Galactose-binding domain-like"/>
    <property type="match status" value="1"/>
</dbReference>
<dbReference type="PROSITE" id="PS00719">
    <property type="entry name" value="GLYCOSYL_HYDROL_F2_1"/>
    <property type="match status" value="1"/>
</dbReference>
<dbReference type="GO" id="GO:0004565">
    <property type="term" value="F:beta-galactosidase activity"/>
    <property type="evidence" value="ECO:0007669"/>
    <property type="project" value="UniProtKB-EC"/>
</dbReference>
<dbReference type="PANTHER" id="PTHR46323">
    <property type="entry name" value="BETA-GALACTOSIDASE"/>
    <property type="match status" value="1"/>
</dbReference>
<accession>A0ABQ9P097</accession>
<sequence length="1070" mass="121499">MASGESQLLMKPGVTHQEALSNDYCNERIFQRNRLPPRSYWIPDTSLLLNGDWSFNYAPTPLHAPDPAPYSTILTGGRKTTLTDRDLDDQLSEVAWTSITVPGHWQLQGHGRPHYTNVAYPFPVCPPAVPSENPTGTYRREFHVPPSWDKSSQLRLRFDGVDSAFHVWLNGSFVGYSQGSRNPAEFDVTDLVRGGDANCLLVRVYQWSDGSYIEDQDQWWLSGIFRDVYLLAFPTRGRIDDVFIKTEPDKPYKDFKLCIDLDVALQEDCEVSIILRCPRGRTIVSARVPISRDSSHFTHCLEVAYPSKWTAETPHLYTLEIVLFGKDNLEVAYQGIQQRIGFRAVELKNSNICVNGKAIMLRGVNHHDHHPRYGRAVPYSFLREDLLLMKRHNINAVRCSHYPSHPRLYELCDELGLWVMDEADLECHGFDEAVARPLKIPESVSYEERISMTFDDAAKFTSDNSSWKEAYLDRMRQLVERDKNHPSVIIWSLGNESFYGRNHVAMYQYAKARDPGRLVHYEGDKMALSADMFSYMYPSVNTLVSLAESEGDSFDKPIVLCEYAHAMGNGPGGMEDYQQAFQAHRRLQGGFIWEWANHGLTKIQDGKEYYAYGGDFGDVPNDDTFVMDGLCYSDHTPTPGLTELKKVIAPVRLCVNGKGLLVSNEHDFVSLRHLVADYKVEAFGDRSKILNSGILELPDIHAGTEKYVQLPDSAFSIQSDHECWLTVTLRTRIATAWADAGHIVTWSQACLQEPQSSKGATDNSAARLPLLQLNESILTYRVTGSDFHFVFDRTRGQLTQWTCRGRPMLYGEETDPLPLCLNFWRAPTDNDARWQTDDWKLFGLDAMTSQLRSFKVTEPSERSVRLVATMYLSPPLLAWGFNTVVEYTIDSSGSFTVQANLQPTGRAPKTISRVGWNVQLDRRLDHATWFGLGPGESYHDKKSAQQIGIHTAHTKRLQTPYEVPQENGNRAEARWVKLHDEAGFGIKATYTPGKNERRHFQWAACRHDAGVLERARHPCDLRERDGVLWRLDCDNAGVGTAACGPDVRDKWKVHCREFEFGFKLEPVVSS</sequence>
<proteinExistence type="inferred from homology"/>
<feature type="domain" description="Beta galactosidase small chain/" evidence="6">
    <location>
        <begin position="781"/>
        <end position="1065"/>
    </location>
</feature>
<dbReference type="InterPro" id="IPR023230">
    <property type="entry name" value="Glyco_hydro_2_CS"/>
</dbReference>
<dbReference type="Pfam" id="PF02929">
    <property type="entry name" value="Bgal_small_N"/>
    <property type="match status" value="1"/>
</dbReference>
<dbReference type="SUPFAM" id="SSF74650">
    <property type="entry name" value="Galactose mutarotase-like"/>
    <property type="match status" value="1"/>
</dbReference>